<dbReference type="CDD" id="cd02947">
    <property type="entry name" value="TRX_family"/>
    <property type="match status" value="1"/>
</dbReference>
<dbReference type="SUPFAM" id="SSF52821">
    <property type="entry name" value="Rhodanese/Cell cycle control phosphatase"/>
    <property type="match status" value="1"/>
</dbReference>
<sequence>MKIMKKAFLFLGSVFMALQMQAQVKITAEELDKAKDQTENQILDVRTEKEFQEGHIKNAKNINWNDKALFESAITKLDKNKPVYVYCLGGGRSKQAAALLTEKGFKVFDYSGGMMDWRNADRPVVKEVKANSSENEKTSGLNMDQFNKLVNSADVVLVNYSAVWCGPCQTLKPTILKIQKEQAKKVKVVRLDADANPELMKALKITGIPRIGLFKNGKEVWKHTGVISEEKIMAQVNKVAK</sequence>
<comment type="caution">
    <text evidence="9">The sequence shown here is derived from an EMBL/GenBank/DDBJ whole genome shotgun (WGS) entry which is preliminary data.</text>
</comment>
<feature type="domain" description="Thioredoxin" evidence="8">
    <location>
        <begin position="123"/>
        <end position="241"/>
    </location>
</feature>
<feature type="domain" description="Rhodanese" evidence="7">
    <location>
        <begin position="41"/>
        <end position="126"/>
    </location>
</feature>
<keyword evidence="2" id="KW-0249">Electron transport</keyword>
<dbReference type="PROSITE" id="PS51352">
    <property type="entry name" value="THIOREDOXIN_2"/>
    <property type="match status" value="1"/>
</dbReference>
<dbReference type="InterPro" id="IPR036249">
    <property type="entry name" value="Thioredoxin-like_sf"/>
</dbReference>
<proteinExistence type="predicted"/>
<evidence type="ECO:0000256" key="2">
    <source>
        <dbReference type="ARBA" id="ARBA00022982"/>
    </source>
</evidence>
<keyword evidence="1" id="KW-0813">Transport</keyword>
<evidence type="ECO:0000256" key="5">
    <source>
        <dbReference type="SAM" id="Coils"/>
    </source>
</evidence>
<evidence type="ECO:0000256" key="4">
    <source>
        <dbReference type="ARBA" id="ARBA00023284"/>
    </source>
</evidence>
<gene>
    <name evidence="9" type="ORF">GCM10022216_35470</name>
</gene>
<protein>
    <submittedName>
        <fullName evidence="9">Thioredoxin domain-containing protein</fullName>
    </submittedName>
</protein>
<keyword evidence="10" id="KW-1185">Reference proteome</keyword>
<dbReference type="Proteomes" id="UP001500101">
    <property type="component" value="Unassembled WGS sequence"/>
</dbReference>
<dbReference type="PROSITE" id="PS50206">
    <property type="entry name" value="RHODANESE_3"/>
    <property type="match status" value="1"/>
</dbReference>
<dbReference type="EMBL" id="BAAAZI010000016">
    <property type="protein sequence ID" value="GAA4148533.1"/>
    <property type="molecule type" value="Genomic_DNA"/>
</dbReference>
<reference evidence="10" key="1">
    <citation type="journal article" date="2019" name="Int. J. Syst. Evol. Microbiol.">
        <title>The Global Catalogue of Microorganisms (GCM) 10K type strain sequencing project: providing services to taxonomists for standard genome sequencing and annotation.</title>
        <authorList>
            <consortium name="The Broad Institute Genomics Platform"/>
            <consortium name="The Broad Institute Genome Sequencing Center for Infectious Disease"/>
            <person name="Wu L."/>
            <person name="Ma J."/>
        </authorList>
    </citation>
    <scope>NUCLEOTIDE SEQUENCE [LARGE SCALE GENOMIC DNA]</scope>
    <source>
        <strain evidence="10">JCM 16704</strain>
    </source>
</reference>
<name>A0ABP7Z6P1_9SPHI</name>
<dbReference type="InterPro" id="IPR013766">
    <property type="entry name" value="Thioredoxin_domain"/>
</dbReference>
<dbReference type="InterPro" id="IPR001763">
    <property type="entry name" value="Rhodanese-like_dom"/>
</dbReference>
<dbReference type="SUPFAM" id="SSF52833">
    <property type="entry name" value="Thioredoxin-like"/>
    <property type="match status" value="1"/>
</dbReference>
<dbReference type="Gene3D" id="3.40.30.10">
    <property type="entry name" value="Glutaredoxin"/>
    <property type="match status" value="1"/>
</dbReference>
<dbReference type="Pfam" id="PF00085">
    <property type="entry name" value="Thioredoxin"/>
    <property type="match status" value="1"/>
</dbReference>
<dbReference type="PANTHER" id="PTHR45663">
    <property type="entry name" value="GEO12009P1"/>
    <property type="match status" value="1"/>
</dbReference>
<dbReference type="InterPro" id="IPR017937">
    <property type="entry name" value="Thioredoxin_CS"/>
</dbReference>
<dbReference type="Gene3D" id="3.40.250.10">
    <property type="entry name" value="Rhodanese-like domain"/>
    <property type="match status" value="1"/>
</dbReference>
<feature type="chain" id="PRO_5045314177" evidence="6">
    <location>
        <begin position="23"/>
        <end position="241"/>
    </location>
</feature>
<dbReference type="InterPro" id="IPR036873">
    <property type="entry name" value="Rhodanese-like_dom_sf"/>
</dbReference>
<keyword evidence="4" id="KW-0676">Redox-active center</keyword>
<organism evidence="9 10">
    <name type="scientific">Sphingobacterium kyonggiense</name>
    <dbReference type="NCBI Taxonomy" id="714075"/>
    <lineage>
        <taxon>Bacteria</taxon>
        <taxon>Pseudomonadati</taxon>
        <taxon>Bacteroidota</taxon>
        <taxon>Sphingobacteriia</taxon>
        <taxon>Sphingobacteriales</taxon>
        <taxon>Sphingobacteriaceae</taxon>
        <taxon>Sphingobacterium</taxon>
    </lineage>
</organism>
<feature type="coiled-coil region" evidence="5">
    <location>
        <begin position="17"/>
        <end position="48"/>
    </location>
</feature>
<dbReference type="SMART" id="SM00450">
    <property type="entry name" value="RHOD"/>
    <property type="match status" value="1"/>
</dbReference>
<accession>A0ABP7Z6P1</accession>
<keyword evidence="5" id="KW-0175">Coiled coil</keyword>
<evidence type="ECO:0000259" key="7">
    <source>
        <dbReference type="PROSITE" id="PS50206"/>
    </source>
</evidence>
<evidence type="ECO:0000313" key="9">
    <source>
        <dbReference type="EMBL" id="GAA4148533.1"/>
    </source>
</evidence>
<feature type="signal peptide" evidence="6">
    <location>
        <begin position="1"/>
        <end position="22"/>
    </location>
</feature>
<keyword evidence="3" id="KW-1015">Disulfide bond</keyword>
<keyword evidence="6" id="KW-0732">Signal</keyword>
<evidence type="ECO:0000313" key="10">
    <source>
        <dbReference type="Proteomes" id="UP001500101"/>
    </source>
</evidence>
<evidence type="ECO:0000256" key="3">
    <source>
        <dbReference type="ARBA" id="ARBA00023157"/>
    </source>
</evidence>
<dbReference type="Pfam" id="PF00581">
    <property type="entry name" value="Rhodanese"/>
    <property type="match status" value="1"/>
</dbReference>
<evidence type="ECO:0000256" key="6">
    <source>
        <dbReference type="SAM" id="SignalP"/>
    </source>
</evidence>
<evidence type="ECO:0000259" key="8">
    <source>
        <dbReference type="PROSITE" id="PS51352"/>
    </source>
</evidence>
<dbReference type="PANTHER" id="PTHR45663:SF11">
    <property type="entry name" value="GEO12009P1"/>
    <property type="match status" value="1"/>
</dbReference>
<dbReference type="PROSITE" id="PS00194">
    <property type="entry name" value="THIOREDOXIN_1"/>
    <property type="match status" value="1"/>
</dbReference>
<dbReference type="CDD" id="cd00158">
    <property type="entry name" value="RHOD"/>
    <property type="match status" value="1"/>
</dbReference>
<evidence type="ECO:0000256" key="1">
    <source>
        <dbReference type="ARBA" id="ARBA00022448"/>
    </source>
</evidence>